<evidence type="ECO:0000313" key="8">
    <source>
        <dbReference type="Proteomes" id="UP000637074"/>
    </source>
</evidence>
<dbReference type="RefSeq" id="WP_191274925.1">
    <property type="nucleotide sequence ID" value="NZ_BNDS01000016.1"/>
</dbReference>
<evidence type="ECO:0000256" key="5">
    <source>
        <dbReference type="ARBA" id="ARBA00023295"/>
    </source>
</evidence>
<gene>
    <name evidence="6 7" type="primary">psuG</name>
    <name evidence="7" type="ORF">AM1BK_34610</name>
</gene>
<feature type="binding site" evidence="6">
    <location>
        <position position="106"/>
    </location>
    <ligand>
        <name>substrate</name>
    </ligand>
</feature>
<comment type="similarity">
    <text evidence="6">Belongs to the pseudouridine-5'-phosphate glycosidase family.</text>
</comment>
<evidence type="ECO:0000256" key="1">
    <source>
        <dbReference type="ARBA" id="ARBA00022723"/>
    </source>
</evidence>
<feature type="binding site" evidence="6">
    <location>
        <position position="138"/>
    </location>
    <ligand>
        <name>Mn(2+)</name>
        <dbReference type="ChEBI" id="CHEBI:29035"/>
    </ligand>
</feature>
<comment type="subunit">
    <text evidence="6">Homotrimer.</text>
</comment>
<dbReference type="PANTHER" id="PTHR42909:SF1">
    <property type="entry name" value="CARBOHYDRATE KINASE PFKB DOMAIN-CONTAINING PROTEIN"/>
    <property type="match status" value="1"/>
</dbReference>
<dbReference type="SUPFAM" id="SSF110581">
    <property type="entry name" value="Indigoidine synthase A-like"/>
    <property type="match status" value="1"/>
</dbReference>
<keyword evidence="1 6" id="KW-0479">Metal-binding</keyword>
<comment type="cofactor">
    <cofactor evidence="6">
        <name>Mn(2+)</name>
        <dbReference type="ChEBI" id="CHEBI:29035"/>
    </cofactor>
    <text evidence="6">Binds 1 Mn(2+) ion per subunit.</text>
</comment>
<dbReference type="Pfam" id="PF04227">
    <property type="entry name" value="Indigoidine_A"/>
    <property type="match status" value="1"/>
</dbReference>
<dbReference type="PANTHER" id="PTHR42909">
    <property type="entry name" value="ZGC:136858"/>
    <property type="match status" value="1"/>
</dbReference>
<feature type="binding site" evidence="6">
    <location>
        <position position="86"/>
    </location>
    <ligand>
        <name>substrate</name>
    </ligand>
</feature>
<dbReference type="EMBL" id="BNDS01000016">
    <property type="protein sequence ID" value="GHH99918.1"/>
    <property type="molecule type" value="Genomic_DNA"/>
</dbReference>
<dbReference type="Proteomes" id="UP000637074">
    <property type="component" value="Unassembled WGS sequence"/>
</dbReference>
<keyword evidence="5 6" id="KW-0326">Glycosidase</keyword>
<accession>A0ABQ3N8M2</accession>
<dbReference type="InterPro" id="IPR022830">
    <property type="entry name" value="Indigdn_synthA-like"/>
</dbReference>
<evidence type="ECO:0000256" key="2">
    <source>
        <dbReference type="ARBA" id="ARBA00022801"/>
    </source>
</evidence>
<feature type="binding site" evidence="6">
    <location>
        <begin position="140"/>
        <end position="142"/>
    </location>
    <ligand>
        <name>substrate</name>
    </ligand>
</feature>
<evidence type="ECO:0000256" key="4">
    <source>
        <dbReference type="ARBA" id="ARBA00023239"/>
    </source>
</evidence>
<keyword evidence="8" id="KW-1185">Reference proteome</keyword>
<organism evidence="7 8">
    <name type="scientific">Neobacillus kokaensis</name>
    <dbReference type="NCBI Taxonomy" id="2759023"/>
    <lineage>
        <taxon>Bacteria</taxon>
        <taxon>Bacillati</taxon>
        <taxon>Bacillota</taxon>
        <taxon>Bacilli</taxon>
        <taxon>Bacillales</taxon>
        <taxon>Bacillaceae</taxon>
        <taxon>Neobacillus</taxon>
    </lineage>
</organism>
<dbReference type="InterPro" id="IPR007342">
    <property type="entry name" value="PsuG"/>
</dbReference>
<name>A0ABQ3N8M2_9BACI</name>
<dbReference type="GO" id="GO:0016798">
    <property type="term" value="F:hydrolase activity, acting on glycosyl bonds"/>
    <property type="evidence" value="ECO:0007669"/>
    <property type="project" value="UniProtKB-KW"/>
</dbReference>
<feature type="active site" description="Nucleophile" evidence="6">
    <location>
        <position position="159"/>
    </location>
</feature>
<dbReference type="EC" id="4.2.1.70" evidence="6"/>
<evidence type="ECO:0000313" key="7">
    <source>
        <dbReference type="EMBL" id="GHH99918.1"/>
    </source>
</evidence>
<keyword evidence="4 6" id="KW-0456">Lyase</keyword>
<evidence type="ECO:0000256" key="3">
    <source>
        <dbReference type="ARBA" id="ARBA00023211"/>
    </source>
</evidence>
<dbReference type="Gene3D" id="3.40.1790.10">
    <property type="entry name" value="Indigoidine synthase domain"/>
    <property type="match status" value="1"/>
</dbReference>
<comment type="catalytic activity">
    <reaction evidence="6">
        <text>D-ribose 5-phosphate + uracil = psi-UMP + H2O</text>
        <dbReference type="Rhea" id="RHEA:18337"/>
        <dbReference type="ChEBI" id="CHEBI:15377"/>
        <dbReference type="ChEBI" id="CHEBI:17568"/>
        <dbReference type="ChEBI" id="CHEBI:58380"/>
        <dbReference type="ChEBI" id="CHEBI:78346"/>
        <dbReference type="EC" id="4.2.1.70"/>
    </reaction>
</comment>
<evidence type="ECO:0000256" key="6">
    <source>
        <dbReference type="HAMAP-Rule" id="MF_01876"/>
    </source>
</evidence>
<proteinExistence type="inferred from homology"/>
<comment type="caution">
    <text evidence="7">The sequence shown here is derived from an EMBL/GenBank/DDBJ whole genome shotgun (WGS) entry which is preliminary data.</text>
</comment>
<sequence>MKQYIELSAEVQQAKAEGKAIVALESTIISHGMPYPQNVQMAREVEQIVRDNGAVPATIAIIDGKIKIGLTDEELELFGKSSDVAKVSRRDLAHIIATKKLGATTVASTMICADLADIKIFVTGGIGGVHKGAETTMDISADLEELAQTDVAVVCAGAKSILDLALTLEYLETKGVPVIGYETEVLPAFYTRKSEHKLNTSTYSIDTIAETLKTKWELNLKGGAVIANPIPEEHAMDEEYINGIIDQAIKEAEENHIIGKDSTPFLLGKIKELTGGKSLEANIELVKHNAKVGTQLAVSFNNKTK</sequence>
<feature type="active site" description="Proton donor" evidence="6">
    <location>
        <position position="25"/>
    </location>
</feature>
<keyword evidence="3 6" id="KW-0464">Manganese</keyword>
<protein>
    <recommendedName>
        <fullName evidence="6">Pseudouridine-5'-phosphate glycosidase</fullName>
        <shortName evidence="6">PsiMP glycosidase</shortName>
        <ecNumber evidence="6">4.2.1.70</ecNumber>
    </recommendedName>
</protein>
<keyword evidence="2 6" id="KW-0378">Hydrolase</keyword>
<comment type="function">
    <text evidence="6">Catalyzes the reversible cleavage of pseudouridine 5'-phosphate (PsiMP) to ribose 5-phosphate and uracil. Functions biologically in the cleavage direction, as part of a pseudouridine degradation pathway.</text>
</comment>
<dbReference type="HAMAP" id="MF_01876">
    <property type="entry name" value="PsiMP_glycosidase"/>
    <property type="match status" value="1"/>
</dbReference>
<reference evidence="7 8" key="1">
    <citation type="journal article" date="2022" name="Int. J. Syst. Evol. Microbiol.">
        <title>Neobacillus kokaensis sp. nov., isolated from soil.</title>
        <authorList>
            <person name="Yuki K."/>
            <person name="Matsubara H."/>
            <person name="Yamaguchi S."/>
        </authorList>
    </citation>
    <scope>NUCLEOTIDE SEQUENCE [LARGE SCALE GENOMIC DNA]</scope>
    <source>
        <strain evidence="7 8">LOB 377</strain>
    </source>
</reference>